<evidence type="ECO:0000259" key="1">
    <source>
        <dbReference type="Pfam" id="PF10648"/>
    </source>
</evidence>
<dbReference type="PANTHER" id="PTHR19328">
    <property type="entry name" value="HEDGEHOG-INTERACTING PROTEIN"/>
    <property type="match status" value="1"/>
</dbReference>
<dbReference type="Gene3D" id="2.120.10.30">
    <property type="entry name" value="TolB, C-terminal domain"/>
    <property type="match status" value="1"/>
</dbReference>
<feature type="domain" description="Bacterial spore germination immunoglobulin-like" evidence="1">
    <location>
        <begin position="456"/>
        <end position="541"/>
    </location>
</feature>
<dbReference type="Proteomes" id="UP000177171">
    <property type="component" value="Unassembled WGS sequence"/>
</dbReference>
<dbReference type="EMBL" id="MHQY01000044">
    <property type="protein sequence ID" value="OHA12659.1"/>
    <property type="molecule type" value="Genomic_DNA"/>
</dbReference>
<evidence type="ECO:0000313" key="3">
    <source>
        <dbReference type="EMBL" id="OHA12659.1"/>
    </source>
</evidence>
<gene>
    <name evidence="3" type="ORF">A3G49_00080</name>
</gene>
<dbReference type="InterPro" id="IPR011042">
    <property type="entry name" value="6-blade_b-propeller_TolB-like"/>
</dbReference>
<feature type="domain" description="Pyrroloquinoline quinone-dependent pyranose dehydrogenase beta-propeller" evidence="2">
    <location>
        <begin position="68"/>
        <end position="440"/>
    </location>
</feature>
<dbReference type="AlphaFoldDB" id="A0A1G2LP46"/>
<sequence>MARNISRKVFIIFLFAALFFVLAGSGIYKKYFRGISPAIFAPPKDIAEYLPEDTVPSEAINETNFPLKLPDGFTISIFAKNLAGARVMRFDTFGNMWVSRTGKGAITLLEIDRGTGKVLHQDDIFNGLRKPHGLAFDPNNPFLLYIAEENRVRRITVYSDDLGEDVLSLPLGEGHFTRTIGFGPDNKLYISVGSSCNVCNEEIERRASIIQYDIQTKISKIFAKGLRNAIFFVWNGSTSSPQDGLTRLTANNGYKAQNEMWVTEMGRDWLGDNLPPDEINIIRDSSINSEQNSIPNFGWPICYGKNIHDTDFDKNTYIRNPCMEPFELPSFIDIPAHSAPLGLAFVSNGTHSIGSGQAWPEDYWYDLLVAYHGSWNRSDPIGYKVVRHKFDANGNYQGVEDFITGWLVQEGALGRPVDIIFNSKGEMFLSDDKAGVIYKIIYQSGKPRVGDKSNLIKVKTPLPGKIVKSPLVIEGEARGNWFFEASFPVRLVDGNSKEIFRGHAEALSEWMTTDFVPFRATLEFKMPDTASGELILEKDNPSGLPENYDELRIPIRFR</sequence>
<dbReference type="PANTHER" id="PTHR19328:SF53">
    <property type="entry name" value="MEMBRANE PROTEIN"/>
    <property type="match status" value="1"/>
</dbReference>
<dbReference type="SUPFAM" id="SSF50952">
    <property type="entry name" value="Soluble quinoprotein glucose dehydrogenase"/>
    <property type="match status" value="1"/>
</dbReference>
<comment type="caution">
    <text evidence="3">The sequence shown here is derived from an EMBL/GenBank/DDBJ whole genome shotgun (WGS) entry which is preliminary data.</text>
</comment>
<dbReference type="InterPro" id="IPR011041">
    <property type="entry name" value="Quinoprot_gluc/sorb_DH_b-prop"/>
</dbReference>
<evidence type="ECO:0000259" key="2">
    <source>
        <dbReference type="Pfam" id="PF22807"/>
    </source>
</evidence>
<evidence type="ECO:0000313" key="4">
    <source>
        <dbReference type="Proteomes" id="UP000177171"/>
    </source>
</evidence>
<accession>A0A1G2LP46</accession>
<proteinExistence type="predicted"/>
<protein>
    <submittedName>
        <fullName evidence="3">Uncharacterized protein</fullName>
    </submittedName>
</protein>
<name>A0A1G2LP46_9BACT</name>
<dbReference type="Pfam" id="PF10648">
    <property type="entry name" value="Gmad2"/>
    <property type="match status" value="1"/>
</dbReference>
<dbReference type="InterPro" id="IPR054539">
    <property type="entry name" value="Beta-prop_PDH"/>
</dbReference>
<dbReference type="InterPro" id="IPR018911">
    <property type="entry name" value="Gmad2_Ig-like_dom"/>
</dbReference>
<reference evidence="3 4" key="1">
    <citation type="journal article" date="2016" name="Nat. Commun.">
        <title>Thousands of microbial genomes shed light on interconnected biogeochemical processes in an aquifer system.</title>
        <authorList>
            <person name="Anantharaman K."/>
            <person name="Brown C.T."/>
            <person name="Hug L.A."/>
            <person name="Sharon I."/>
            <person name="Castelle C.J."/>
            <person name="Probst A.J."/>
            <person name="Thomas B.C."/>
            <person name="Singh A."/>
            <person name="Wilkins M.J."/>
            <person name="Karaoz U."/>
            <person name="Brodie E.L."/>
            <person name="Williams K.H."/>
            <person name="Hubbard S.S."/>
            <person name="Banfield J.F."/>
        </authorList>
    </citation>
    <scope>NUCLEOTIDE SEQUENCE [LARGE SCALE GENOMIC DNA]</scope>
</reference>
<organism evidence="3 4">
    <name type="scientific">Candidatus Sungbacteria bacterium RIFCSPLOWO2_12_FULL_41_11</name>
    <dbReference type="NCBI Taxonomy" id="1802286"/>
    <lineage>
        <taxon>Bacteria</taxon>
        <taxon>Candidatus Sungiibacteriota</taxon>
    </lineage>
</organism>
<dbReference type="Pfam" id="PF22807">
    <property type="entry name" value="TrAA12"/>
    <property type="match status" value="1"/>
</dbReference>